<dbReference type="EMBL" id="JACEIB010000001">
    <property type="protein sequence ID" value="MBA2932628.1"/>
    <property type="molecule type" value="Genomic_DNA"/>
</dbReference>
<evidence type="ECO:0000256" key="1">
    <source>
        <dbReference type="ARBA" id="ARBA00006817"/>
    </source>
</evidence>
<name>A0A838L4Q9_9SPHN</name>
<dbReference type="InterPro" id="IPR013538">
    <property type="entry name" value="ASHA1/2-like_C"/>
</dbReference>
<dbReference type="RefSeq" id="WP_160364737.1">
    <property type="nucleotide sequence ID" value="NZ_JACEIB010000001.1"/>
</dbReference>
<evidence type="ECO:0000313" key="3">
    <source>
        <dbReference type="EMBL" id="MBA2932628.1"/>
    </source>
</evidence>
<dbReference type="SUPFAM" id="SSF55961">
    <property type="entry name" value="Bet v1-like"/>
    <property type="match status" value="1"/>
</dbReference>
<dbReference type="InterPro" id="IPR023393">
    <property type="entry name" value="START-like_dom_sf"/>
</dbReference>
<accession>A0A838L4Q9</accession>
<organism evidence="3 4">
    <name type="scientific">Sphingomonas chungangi</name>
    <dbReference type="NCBI Taxonomy" id="2683589"/>
    <lineage>
        <taxon>Bacteria</taxon>
        <taxon>Pseudomonadati</taxon>
        <taxon>Pseudomonadota</taxon>
        <taxon>Alphaproteobacteria</taxon>
        <taxon>Sphingomonadales</taxon>
        <taxon>Sphingomonadaceae</taxon>
        <taxon>Sphingomonas</taxon>
    </lineage>
</organism>
<sequence length="165" mass="18131">MPPYEGPDHGNLDLSVTRLIDAPVATVWNIATQRMEEYFCPRPWRVEVVEHDWRAGGRSALVMHGPDGEHMPQEGVFLEVTPPSGNATARFVFTDSLGPGWKPQGPFMVGIMEFADEGGRTRYTGTARHWSAEACEQHKAMGFEQGWGIVAAQLAAIAEAEVQPA</sequence>
<feature type="domain" description="Activator of Hsp90 ATPase homologue 1/2-like C-terminal" evidence="2">
    <location>
        <begin position="21"/>
        <end position="158"/>
    </location>
</feature>
<evidence type="ECO:0000259" key="2">
    <source>
        <dbReference type="Pfam" id="PF08327"/>
    </source>
</evidence>
<keyword evidence="4" id="KW-1185">Reference proteome</keyword>
<comment type="caution">
    <text evidence="3">The sequence shown here is derived from an EMBL/GenBank/DDBJ whole genome shotgun (WGS) entry which is preliminary data.</text>
</comment>
<dbReference type="Gene3D" id="3.30.530.20">
    <property type="match status" value="1"/>
</dbReference>
<protein>
    <submittedName>
        <fullName evidence="3">SRPBCC domain-containing protein</fullName>
    </submittedName>
</protein>
<evidence type="ECO:0000313" key="4">
    <source>
        <dbReference type="Proteomes" id="UP000570166"/>
    </source>
</evidence>
<dbReference type="Pfam" id="PF08327">
    <property type="entry name" value="AHSA1"/>
    <property type="match status" value="1"/>
</dbReference>
<reference evidence="3 4" key="1">
    <citation type="submission" date="2020-07" db="EMBL/GenBank/DDBJ databases">
        <authorList>
            <person name="Sun Q."/>
        </authorList>
    </citation>
    <scope>NUCLEOTIDE SEQUENCE [LARGE SCALE GENOMIC DNA]</scope>
    <source>
        <strain evidence="3 4">CGMCC 1.13654</strain>
    </source>
</reference>
<proteinExistence type="inferred from homology"/>
<comment type="similarity">
    <text evidence="1">Belongs to the AHA1 family.</text>
</comment>
<dbReference type="Proteomes" id="UP000570166">
    <property type="component" value="Unassembled WGS sequence"/>
</dbReference>
<gene>
    <name evidence="3" type="ORF">HZF05_00840</name>
</gene>
<dbReference type="AlphaFoldDB" id="A0A838L4Q9"/>